<organism evidence="3 4">
    <name type="scientific">Legionella erythra</name>
    <dbReference type="NCBI Taxonomy" id="448"/>
    <lineage>
        <taxon>Bacteria</taxon>
        <taxon>Pseudomonadati</taxon>
        <taxon>Pseudomonadota</taxon>
        <taxon>Gammaproteobacteria</taxon>
        <taxon>Legionellales</taxon>
        <taxon>Legionellaceae</taxon>
        <taxon>Legionella</taxon>
    </lineage>
</organism>
<dbReference type="EMBL" id="LNYA01000011">
    <property type="protein sequence ID" value="KTC98880.1"/>
    <property type="molecule type" value="Genomic_DNA"/>
</dbReference>
<sequence length="232" mass="25336">MARDYGRKGSNSRQKSRAPRQFLWVIASFLSGYLAATVFDVTSLSNWIDKNVLAQEEKPTPATPAVVKHEERPKPKFEFYTLLSKDNSAPVTNHAATAATPTKMIPTPATPSAHAAAGQSVGQAAVHATQPAVAVVESKPVTDAKPSVPAVQAHESYLVQVAAFNRRQDAERLKALLVLKGFDVSITTIAQNRTNWFRVIIGPFHSRSEAEKAQTDVARTEHIKGIIRKFNV</sequence>
<feature type="transmembrane region" description="Helical" evidence="1">
    <location>
        <begin position="21"/>
        <end position="39"/>
    </location>
</feature>
<dbReference type="GO" id="GO:0032506">
    <property type="term" value="P:cytokinetic process"/>
    <property type="evidence" value="ECO:0007669"/>
    <property type="project" value="TreeGrafter"/>
</dbReference>
<proteinExistence type="predicted"/>
<name>A0A0W0TTS8_LEGER</name>
<dbReference type="PROSITE" id="PS51724">
    <property type="entry name" value="SPOR"/>
    <property type="match status" value="1"/>
</dbReference>
<keyword evidence="1" id="KW-1133">Transmembrane helix</keyword>
<dbReference type="STRING" id="448.Lery_0683"/>
<dbReference type="GO" id="GO:0032153">
    <property type="term" value="C:cell division site"/>
    <property type="evidence" value="ECO:0007669"/>
    <property type="project" value="TreeGrafter"/>
</dbReference>
<keyword evidence="1" id="KW-0472">Membrane</keyword>
<evidence type="ECO:0000256" key="1">
    <source>
        <dbReference type="SAM" id="Phobius"/>
    </source>
</evidence>
<accession>A0A0W0TTS8</accession>
<dbReference type="InterPro" id="IPR036680">
    <property type="entry name" value="SPOR-like_sf"/>
</dbReference>
<evidence type="ECO:0000313" key="4">
    <source>
        <dbReference type="Proteomes" id="UP000054773"/>
    </source>
</evidence>
<dbReference type="PATRIC" id="fig|448.7.peg.713"/>
<keyword evidence="1" id="KW-0812">Transmembrane</keyword>
<gene>
    <name evidence="3" type="ORF">Lery_0683</name>
</gene>
<evidence type="ECO:0000313" key="3">
    <source>
        <dbReference type="EMBL" id="KTC98880.1"/>
    </source>
</evidence>
<dbReference type="Proteomes" id="UP000054773">
    <property type="component" value="Unassembled WGS sequence"/>
</dbReference>
<feature type="domain" description="SPOR" evidence="2">
    <location>
        <begin position="151"/>
        <end position="230"/>
    </location>
</feature>
<dbReference type="PANTHER" id="PTHR38687">
    <property type="entry name" value="CELL DIVISION PROTEIN DEDD-RELATED"/>
    <property type="match status" value="1"/>
</dbReference>
<dbReference type="SUPFAM" id="SSF110997">
    <property type="entry name" value="Sporulation related repeat"/>
    <property type="match status" value="1"/>
</dbReference>
<dbReference type="GO" id="GO:0030428">
    <property type="term" value="C:cell septum"/>
    <property type="evidence" value="ECO:0007669"/>
    <property type="project" value="TreeGrafter"/>
</dbReference>
<dbReference type="OrthoDB" id="8558195at2"/>
<evidence type="ECO:0000259" key="2">
    <source>
        <dbReference type="PROSITE" id="PS51724"/>
    </source>
</evidence>
<dbReference type="GO" id="GO:0042834">
    <property type="term" value="F:peptidoglycan binding"/>
    <property type="evidence" value="ECO:0007669"/>
    <property type="project" value="InterPro"/>
</dbReference>
<dbReference type="InterPro" id="IPR007730">
    <property type="entry name" value="SPOR-like_dom"/>
</dbReference>
<reference evidence="3 4" key="1">
    <citation type="submission" date="2015-11" db="EMBL/GenBank/DDBJ databases">
        <title>Genomic analysis of 38 Legionella species identifies large and diverse effector repertoires.</title>
        <authorList>
            <person name="Burstein D."/>
            <person name="Amaro F."/>
            <person name="Zusman T."/>
            <person name="Lifshitz Z."/>
            <person name="Cohen O."/>
            <person name="Gilbert J.A."/>
            <person name="Pupko T."/>
            <person name="Shuman H.A."/>
            <person name="Segal G."/>
        </authorList>
    </citation>
    <scope>NUCLEOTIDE SEQUENCE [LARGE SCALE GENOMIC DNA]</scope>
    <source>
        <strain evidence="3 4">SE-32A-C8</strain>
    </source>
</reference>
<dbReference type="AlphaFoldDB" id="A0A0W0TTS8"/>
<dbReference type="Gene3D" id="3.30.70.1070">
    <property type="entry name" value="Sporulation related repeat"/>
    <property type="match status" value="1"/>
</dbReference>
<dbReference type="InterPro" id="IPR052521">
    <property type="entry name" value="Cell_div_SPOR-domain"/>
</dbReference>
<comment type="caution">
    <text evidence="3">The sequence shown here is derived from an EMBL/GenBank/DDBJ whole genome shotgun (WGS) entry which is preliminary data.</text>
</comment>
<dbReference type="PANTHER" id="PTHR38687:SF1">
    <property type="entry name" value="CELL DIVISION PROTEIN DEDD"/>
    <property type="match status" value="1"/>
</dbReference>
<dbReference type="Pfam" id="PF05036">
    <property type="entry name" value="SPOR"/>
    <property type="match status" value="1"/>
</dbReference>
<protein>
    <submittedName>
        <fullName evidence="3">Sporulation domain-containing protein</fullName>
    </submittedName>
</protein>
<keyword evidence="4" id="KW-1185">Reference proteome</keyword>
<dbReference type="RefSeq" id="WP_058525860.1">
    <property type="nucleotide sequence ID" value="NZ_CAAAHY010000010.1"/>
</dbReference>